<evidence type="ECO:0000313" key="7">
    <source>
        <dbReference type="Proteomes" id="UP000809440"/>
    </source>
</evidence>
<evidence type="ECO:0000256" key="2">
    <source>
        <dbReference type="ARBA" id="ARBA00023315"/>
    </source>
</evidence>
<sequence>MITIRRAGALDARQMAELLDAIVKKGGTTAHTKPISRDIILEWMGRDPDRSAWHVAEDDAGHILGFQFLEPHPDLPPEACDIASFVRLGKTGLGVGSKLFEASKTAAKSLGYRWINATIRADNGGGLAYYQSRGFEDYAHHPKQQLGNGALVDKVSKRYDLT</sequence>
<dbReference type="Pfam" id="PF00583">
    <property type="entry name" value="Acetyltransf_1"/>
    <property type="match status" value="1"/>
</dbReference>
<evidence type="ECO:0000313" key="4">
    <source>
        <dbReference type="EMBL" id="MBM2412892.1"/>
    </source>
</evidence>
<evidence type="ECO:0000313" key="6">
    <source>
        <dbReference type="Proteomes" id="UP000755667"/>
    </source>
</evidence>
<gene>
    <name evidence="4" type="ORF">JQX41_11300</name>
    <name evidence="5" type="ORF">JQX48_11305</name>
</gene>
<dbReference type="Gene3D" id="3.40.630.30">
    <property type="match status" value="1"/>
</dbReference>
<keyword evidence="1" id="KW-0808">Transferase</keyword>
<dbReference type="AlphaFoldDB" id="A0A9Q2NVR0"/>
<dbReference type="EMBL" id="JAFBXE010000006">
    <property type="protein sequence ID" value="MBM2412892.1"/>
    <property type="molecule type" value="Genomic_DNA"/>
</dbReference>
<evidence type="ECO:0000313" key="5">
    <source>
        <dbReference type="EMBL" id="MBM2417560.1"/>
    </source>
</evidence>
<dbReference type="Proteomes" id="UP000755667">
    <property type="component" value="Unassembled WGS sequence"/>
</dbReference>
<dbReference type="GO" id="GO:0016747">
    <property type="term" value="F:acyltransferase activity, transferring groups other than amino-acyl groups"/>
    <property type="evidence" value="ECO:0007669"/>
    <property type="project" value="InterPro"/>
</dbReference>
<dbReference type="Proteomes" id="UP000809440">
    <property type="component" value="Unassembled WGS sequence"/>
</dbReference>
<dbReference type="PANTHER" id="PTHR43877">
    <property type="entry name" value="AMINOALKYLPHOSPHONATE N-ACETYLTRANSFERASE-RELATED-RELATED"/>
    <property type="match status" value="1"/>
</dbReference>
<dbReference type="EMBL" id="JAFBXF010000006">
    <property type="protein sequence ID" value="MBM2417560.1"/>
    <property type="molecule type" value="Genomic_DNA"/>
</dbReference>
<dbReference type="SUPFAM" id="SSF55729">
    <property type="entry name" value="Acyl-CoA N-acyltransferases (Nat)"/>
    <property type="match status" value="1"/>
</dbReference>
<dbReference type="RefSeq" id="WP_085627548.1">
    <property type="nucleotide sequence ID" value="NZ_JAFBWU010000006.1"/>
</dbReference>
<accession>A0A9Q2NVR0</accession>
<proteinExistence type="predicted"/>
<dbReference type="CDD" id="cd04301">
    <property type="entry name" value="NAT_SF"/>
    <property type="match status" value="1"/>
</dbReference>
<evidence type="ECO:0000256" key="1">
    <source>
        <dbReference type="ARBA" id="ARBA00022679"/>
    </source>
</evidence>
<evidence type="ECO:0000259" key="3">
    <source>
        <dbReference type="PROSITE" id="PS51186"/>
    </source>
</evidence>
<protein>
    <submittedName>
        <fullName evidence="4">GNAT family N-acetyltransferase</fullName>
    </submittedName>
</protein>
<organism evidence="4 6">
    <name type="scientific">Marivita cryptomonadis</name>
    <dbReference type="NCBI Taxonomy" id="505252"/>
    <lineage>
        <taxon>Bacteria</taxon>
        <taxon>Pseudomonadati</taxon>
        <taxon>Pseudomonadota</taxon>
        <taxon>Alphaproteobacteria</taxon>
        <taxon>Rhodobacterales</taxon>
        <taxon>Roseobacteraceae</taxon>
        <taxon>Marivita</taxon>
    </lineage>
</organism>
<dbReference type="InterPro" id="IPR050832">
    <property type="entry name" value="Bact_Acetyltransf"/>
</dbReference>
<keyword evidence="2" id="KW-0012">Acyltransferase</keyword>
<dbReference type="PROSITE" id="PS51186">
    <property type="entry name" value="GNAT"/>
    <property type="match status" value="1"/>
</dbReference>
<dbReference type="OrthoDB" id="5997585at2"/>
<dbReference type="InterPro" id="IPR000182">
    <property type="entry name" value="GNAT_dom"/>
</dbReference>
<keyword evidence="7" id="KW-1185">Reference proteome</keyword>
<feature type="domain" description="N-acetyltransferase" evidence="3">
    <location>
        <begin position="2"/>
        <end position="158"/>
    </location>
</feature>
<name>A0A9Q2NVR0_9RHOB</name>
<dbReference type="InterPro" id="IPR016181">
    <property type="entry name" value="Acyl_CoA_acyltransferase"/>
</dbReference>
<dbReference type="GeneID" id="62639267"/>
<comment type="caution">
    <text evidence="4">The sequence shown here is derived from an EMBL/GenBank/DDBJ whole genome shotgun (WGS) entry which is preliminary data.</text>
</comment>
<reference evidence="4 7" key="1">
    <citation type="submission" date="2021-01" db="EMBL/GenBank/DDBJ databases">
        <title>Diatom-associated Roseobacters Show Island Model of Population Structure.</title>
        <authorList>
            <person name="Qu L."/>
            <person name="Feng X."/>
            <person name="Chen Y."/>
            <person name="Li L."/>
            <person name="Wang X."/>
            <person name="Hu Z."/>
            <person name="Wang H."/>
            <person name="Luo H."/>
        </authorList>
    </citation>
    <scope>NUCLEOTIDE SEQUENCE</scope>
    <source>
        <strain evidence="5 7">CC28-63</strain>
        <strain evidence="4">CC28-69</strain>
    </source>
</reference>